<evidence type="ECO:0000256" key="8">
    <source>
        <dbReference type="ARBA" id="ARBA00047899"/>
    </source>
</evidence>
<proteinExistence type="inferred from homology"/>
<dbReference type="SUPFAM" id="SSF56112">
    <property type="entry name" value="Protein kinase-like (PK-like)"/>
    <property type="match status" value="1"/>
</dbReference>
<evidence type="ECO:0000256" key="5">
    <source>
        <dbReference type="ARBA" id="ARBA00022741"/>
    </source>
</evidence>
<dbReference type="Proteomes" id="UP000236333">
    <property type="component" value="Unassembled WGS sequence"/>
</dbReference>
<dbReference type="Pfam" id="PF00069">
    <property type="entry name" value="Pkinase"/>
    <property type="match status" value="1"/>
</dbReference>
<feature type="compositionally biased region" description="Gly residues" evidence="11">
    <location>
        <begin position="164"/>
        <end position="175"/>
    </location>
</feature>
<dbReference type="SMART" id="SM00220">
    <property type="entry name" value="S_TKc"/>
    <property type="match status" value="1"/>
</dbReference>
<feature type="region of interest" description="Disordered" evidence="11">
    <location>
        <begin position="121"/>
        <end position="180"/>
    </location>
</feature>
<comment type="caution">
    <text evidence="13">The sequence shown here is derived from an EMBL/GenBank/DDBJ whole genome shotgun (WGS) entry which is preliminary data.</text>
</comment>
<evidence type="ECO:0000256" key="4">
    <source>
        <dbReference type="ARBA" id="ARBA00022679"/>
    </source>
</evidence>
<keyword evidence="6 13" id="KW-0418">Kinase</keyword>
<evidence type="ECO:0000256" key="2">
    <source>
        <dbReference type="ARBA" id="ARBA00012513"/>
    </source>
</evidence>
<evidence type="ECO:0000256" key="7">
    <source>
        <dbReference type="ARBA" id="ARBA00022840"/>
    </source>
</evidence>
<sequence>MARSTYEDFIIKEKIGSGSFGVVFKVIRKVDKHVYAMKEIDLQGMSRKEQEECIRETRVLSSLDSDFIIRYYDSFLEKGKLYIITEYAANGNLHDYIKKQKNRLTEDLIWKLYIQNLEVDEDGDEEDDSKNPYLNPVTGEDDGDEEEEEGEGEEGDEEDYENGEYGGEGGEGGAGWAPDPTRIAHMQSAMMIQRAACLDLVGEAAFNDLYALLKSNQVDEASMTDLSRLVFKIIPYDKSEVIQMMYKLLYLESQLEGH</sequence>
<dbReference type="FunFam" id="3.30.200.20:FF:000097">
    <property type="entry name" value="Probable serine/threonine-protein kinase nek1"/>
    <property type="match status" value="1"/>
</dbReference>
<dbReference type="AlphaFoldDB" id="A0A2J7ZYV2"/>
<keyword evidence="5 10" id="KW-0547">Nucleotide-binding</keyword>
<accession>A0A2J7ZYV2</accession>
<evidence type="ECO:0000256" key="10">
    <source>
        <dbReference type="PROSITE-ProRule" id="PRU10141"/>
    </source>
</evidence>
<gene>
    <name evidence="13" type="ORF">TSOC_008313</name>
</gene>
<evidence type="ECO:0000256" key="9">
    <source>
        <dbReference type="ARBA" id="ARBA00048679"/>
    </source>
</evidence>
<dbReference type="InterPro" id="IPR000719">
    <property type="entry name" value="Prot_kinase_dom"/>
</dbReference>
<evidence type="ECO:0000256" key="11">
    <source>
        <dbReference type="SAM" id="MobiDB-lite"/>
    </source>
</evidence>
<evidence type="ECO:0000256" key="3">
    <source>
        <dbReference type="ARBA" id="ARBA00022527"/>
    </source>
</evidence>
<evidence type="ECO:0000313" key="13">
    <source>
        <dbReference type="EMBL" id="PNH05428.1"/>
    </source>
</evidence>
<dbReference type="InterPro" id="IPR011009">
    <property type="entry name" value="Kinase-like_dom_sf"/>
</dbReference>
<dbReference type="OrthoDB" id="557096at2759"/>
<comment type="catalytic activity">
    <reaction evidence="8">
        <text>L-threonyl-[protein] + ATP = O-phospho-L-threonyl-[protein] + ADP + H(+)</text>
        <dbReference type="Rhea" id="RHEA:46608"/>
        <dbReference type="Rhea" id="RHEA-COMP:11060"/>
        <dbReference type="Rhea" id="RHEA-COMP:11605"/>
        <dbReference type="ChEBI" id="CHEBI:15378"/>
        <dbReference type="ChEBI" id="CHEBI:30013"/>
        <dbReference type="ChEBI" id="CHEBI:30616"/>
        <dbReference type="ChEBI" id="CHEBI:61977"/>
        <dbReference type="ChEBI" id="CHEBI:456216"/>
        <dbReference type="EC" id="2.7.11.1"/>
    </reaction>
</comment>
<feature type="compositionally biased region" description="Acidic residues" evidence="11">
    <location>
        <begin position="139"/>
        <end position="162"/>
    </location>
</feature>
<dbReference type="GO" id="GO:0004674">
    <property type="term" value="F:protein serine/threonine kinase activity"/>
    <property type="evidence" value="ECO:0007669"/>
    <property type="project" value="UniProtKB-KW"/>
</dbReference>
<reference evidence="13 14" key="1">
    <citation type="journal article" date="2017" name="Mol. Biol. Evol.">
        <title>The 4-celled Tetrabaena socialis nuclear genome reveals the essential components for genetic control of cell number at the origin of multicellularity in the volvocine lineage.</title>
        <authorList>
            <person name="Featherston J."/>
            <person name="Arakaki Y."/>
            <person name="Hanschen E.R."/>
            <person name="Ferris P.J."/>
            <person name="Michod R.E."/>
            <person name="Olson B.J.S.C."/>
            <person name="Nozaki H."/>
            <person name="Durand P.M."/>
        </authorList>
    </citation>
    <scope>NUCLEOTIDE SEQUENCE [LARGE SCALE GENOMIC DNA]</scope>
    <source>
        <strain evidence="13 14">NIES-571</strain>
    </source>
</reference>
<comment type="catalytic activity">
    <reaction evidence="9">
        <text>L-seryl-[protein] + ATP = O-phospho-L-seryl-[protein] + ADP + H(+)</text>
        <dbReference type="Rhea" id="RHEA:17989"/>
        <dbReference type="Rhea" id="RHEA-COMP:9863"/>
        <dbReference type="Rhea" id="RHEA-COMP:11604"/>
        <dbReference type="ChEBI" id="CHEBI:15378"/>
        <dbReference type="ChEBI" id="CHEBI:29999"/>
        <dbReference type="ChEBI" id="CHEBI:30616"/>
        <dbReference type="ChEBI" id="CHEBI:83421"/>
        <dbReference type="ChEBI" id="CHEBI:456216"/>
        <dbReference type="EC" id="2.7.11.1"/>
    </reaction>
</comment>
<dbReference type="PANTHER" id="PTHR44899:SF7">
    <property type="entry name" value="NIMA-RELATED KINASE"/>
    <property type="match status" value="1"/>
</dbReference>
<keyword evidence="4" id="KW-0808">Transferase</keyword>
<evidence type="ECO:0000259" key="12">
    <source>
        <dbReference type="PROSITE" id="PS50011"/>
    </source>
</evidence>
<dbReference type="EC" id="2.7.11.1" evidence="2"/>
<dbReference type="InterPro" id="IPR051131">
    <property type="entry name" value="NEK_Ser/Thr_kinase_NIMA"/>
</dbReference>
<comment type="similarity">
    <text evidence="1">Belongs to the protein kinase superfamily. NEK Ser/Thr protein kinase family. NIMA subfamily.</text>
</comment>
<dbReference type="PANTHER" id="PTHR44899">
    <property type="entry name" value="CAMK FAMILY PROTEIN KINASE"/>
    <property type="match status" value="1"/>
</dbReference>
<dbReference type="GO" id="GO:0005524">
    <property type="term" value="F:ATP binding"/>
    <property type="evidence" value="ECO:0007669"/>
    <property type="project" value="UniProtKB-UniRule"/>
</dbReference>
<feature type="binding site" evidence="10">
    <location>
        <position position="38"/>
    </location>
    <ligand>
        <name>ATP</name>
        <dbReference type="ChEBI" id="CHEBI:30616"/>
    </ligand>
</feature>
<protein>
    <recommendedName>
        <fullName evidence="2">non-specific serine/threonine protein kinase</fullName>
        <ecNumber evidence="2">2.7.11.1</ecNumber>
    </recommendedName>
</protein>
<name>A0A2J7ZYV2_9CHLO</name>
<dbReference type="EMBL" id="PGGS01000306">
    <property type="protein sequence ID" value="PNH05428.1"/>
    <property type="molecule type" value="Genomic_DNA"/>
</dbReference>
<keyword evidence="3" id="KW-0723">Serine/threonine-protein kinase</keyword>
<evidence type="ECO:0000256" key="1">
    <source>
        <dbReference type="ARBA" id="ARBA00010886"/>
    </source>
</evidence>
<evidence type="ECO:0000313" key="14">
    <source>
        <dbReference type="Proteomes" id="UP000236333"/>
    </source>
</evidence>
<organism evidence="13 14">
    <name type="scientific">Tetrabaena socialis</name>
    <dbReference type="NCBI Taxonomy" id="47790"/>
    <lineage>
        <taxon>Eukaryota</taxon>
        <taxon>Viridiplantae</taxon>
        <taxon>Chlorophyta</taxon>
        <taxon>core chlorophytes</taxon>
        <taxon>Chlorophyceae</taxon>
        <taxon>CS clade</taxon>
        <taxon>Chlamydomonadales</taxon>
        <taxon>Tetrabaenaceae</taxon>
        <taxon>Tetrabaena</taxon>
    </lineage>
</organism>
<keyword evidence="7 10" id="KW-0067">ATP-binding</keyword>
<feature type="domain" description="Protein kinase" evidence="12">
    <location>
        <begin position="9"/>
        <end position="258"/>
    </location>
</feature>
<dbReference type="InterPro" id="IPR017441">
    <property type="entry name" value="Protein_kinase_ATP_BS"/>
</dbReference>
<keyword evidence="14" id="KW-1185">Reference proteome</keyword>
<evidence type="ECO:0000256" key="6">
    <source>
        <dbReference type="ARBA" id="ARBA00022777"/>
    </source>
</evidence>
<dbReference type="PROSITE" id="PS50011">
    <property type="entry name" value="PROTEIN_KINASE_DOM"/>
    <property type="match status" value="1"/>
</dbReference>
<dbReference type="Gene3D" id="1.10.510.10">
    <property type="entry name" value="Transferase(Phosphotransferase) domain 1"/>
    <property type="match status" value="1"/>
</dbReference>
<dbReference type="PROSITE" id="PS00107">
    <property type="entry name" value="PROTEIN_KINASE_ATP"/>
    <property type="match status" value="1"/>
</dbReference>